<accession>A0A2T0Q285</accession>
<sequence>MATQHQKGRSVSYQRVAAAARTAVELLDAYRPGDALLATAAGTLHTRGALTVLDRAEDLPGALRATTADGGAPALAVGALPFDPDRPAHLVVPETVRRGPGPVAAAGPAARPAAPPGGWRIEPVPDTAAYVRGVERALKLMADAEPDPATGLRKVVLARSVRLTGPGPVDLPALLRVLAGRDPSGHTFAVGLPERDGRPRTLVGASPELLVSRRGREAVSYPLAGSAPRGRDAAEDRRNSAALLASAKDRYEHALVVDAVAETLRPYCARLDVPAEPHLVRTAAMWHLGTLVRGELADPGVSALDLARALHPTPAVCGWPVGPARTAIGAIEPFDRRFYTGAVGHVDAAGDGAWVVSIRCAEVSGASLDLFAGGGIVPESDPDAELAETSAKMRTLQAALGVDQPL</sequence>
<keyword evidence="9" id="KW-1185">Reference proteome</keyword>
<dbReference type="InterPro" id="IPR004561">
    <property type="entry name" value="IsoChor_synthase"/>
</dbReference>
<evidence type="ECO:0000259" key="7">
    <source>
        <dbReference type="Pfam" id="PF00425"/>
    </source>
</evidence>
<dbReference type="Gene3D" id="3.60.120.10">
    <property type="entry name" value="Anthranilate synthase"/>
    <property type="match status" value="1"/>
</dbReference>
<dbReference type="InterPro" id="IPR015890">
    <property type="entry name" value="Chorismate_C"/>
</dbReference>
<dbReference type="NCBIfam" id="TIGR00543">
    <property type="entry name" value="isochor_syn"/>
    <property type="match status" value="1"/>
</dbReference>
<comment type="catalytic activity">
    <reaction evidence="1">
        <text>chorismate = isochorismate</text>
        <dbReference type="Rhea" id="RHEA:18985"/>
        <dbReference type="ChEBI" id="CHEBI:29748"/>
        <dbReference type="ChEBI" id="CHEBI:29780"/>
        <dbReference type="EC" id="5.4.4.2"/>
    </reaction>
</comment>
<name>A0A2T0Q285_9ACTN</name>
<comment type="similarity">
    <text evidence="2">Belongs to the isochorismate synthase family.</text>
</comment>
<dbReference type="EC" id="5.4.4.2" evidence="3"/>
<dbReference type="OrthoDB" id="9806579at2"/>
<proteinExistence type="inferred from homology"/>
<feature type="region of interest" description="Disordered" evidence="6">
    <location>
        <begin position="99"/>
        <end position="118"/>
    </location>
</feature>
<dbReference type="InterPro" id="IPR005801">
    <property type="entry name" value="ADC_synthase"/>
</dbReference>
<protein>
    <recommendedName>
        <fullName evidence="3">isochorismate synthase</fullName>
        <ecNumber evidence="3">5.4.4.2</ecNumber>
    </recommendedName>
    <alternativeName>
        <fullName evidence="5">Isochorismate mutase</fullName>
    </alternativeName>
</protein>
<dbReference type="Pfam" id="PF00425">
    <property type="entry name" value="Chorismate_bind"/>
    <property type="match status" value="1"/>
</dbReference>
<feature type="domain" description="Chorismate-utilising enzyme C-terminal" evidence="7">
    <location>
        <begin position="130"/>
        <end position="392"/>
    </location>
</feature>
<evidence type="ECO:0000256" key="6">
    <source>
        <dbReference type="SAM" id="MobiDB-lite"/>
    </source>
</evidence>
<dbReference type="GO" id="GO:0008909">
    <property type="term" value="F:isochorismate synthase activity"/>
    <property type="evidence" value="ECO:0007669"/>
    <property type="project" value="UniProtKB-EC"/>
</dbReference>
<dbReference type="GO" id="GO:0009697">
    <property type="term" value="P:salicylic acid biosynthetic process"/>
    <property type="evidence" value="ECO:0007669"/>
    <property type="project" value="TreeGrafter"/>
</dbReference>
<dbReference type="PANTHER" id="PTHR42839:SF2">
    <property type="entry name" value="ISOCHORISMATE SYNTHASE ENTC"/>
    <property type="match status" value="1"/>
</dbReference>
<dbReference type="EMBL" id="PVZC01000005">
    <property type="protein sequence ID" value="PRX97820.1"/>
    <property type="molecule type" value="Genomic_DNA"/>
</dbReference>
<evidence type="ECO:0000256" key="2">
    <source>
        <dbReference type="ARBA" id="ARBA00005297"/>
    </source>
</evidence>
<dbReference type="PANTHER" id="PTHR42839">
    <property type="entry name" value="ISOCHORISMATE SYNTHASE ENTC"/>
    <property type="match status" value="1"/>
</dbReference>
<evidence type="ECO:0000256" key="5">
    <source>
        <dbReference type="ARBA" id="ARBA00041564"/>
    </source>
</evidence>
<evidence type="ECO:0000313" key="9">
    <source>
        <dbReference type="Proteomes" id="UP000237846"/>
    </source>
</evidence>
<dbReference type="Proteomes" id="UP000237846">
    <property type="component" value="Unassembled WGS sequence"/>
</dbReference>
<organism evidence="8 9">
    <name type="scientific">Allonocardiopsis opalescens</name>
    <dbReference type="NCBI Taxonomy" id="1144618"/>
    <lineage>
        <taxon>Bacteria</taxon>
        <taxon>Bacillati</taxon>
        <taxon>Actinomycetota</taxon>
        <taxon>Actinomycetes</taxon>
        <taxon>Streptosporangiales</taxon>
        <taxon>Allonocardiopsis</taxon>
    </lineage>
</organism>
<evidence type="ECO:0000256" key="4">
    <source>
        <dbReference type="ARBA" id="ARBA00023235"/>
    </source>
</evidence>
<gene>
    <name evidence="8" type="ORF">CLV72_105170</name>
</gene>
<evidence type="ECO:0000256" key="3">
    <source>
        <dbReference type="ARBA" id="ARBA00012824"/>
    </source>
</evidence>
<evidence type="ECO:0000313" key="8">
    <source>
        <dbReference type="EMBL" id="PRX97820.1"/>
    </source>
</evidence>
<reference evidence="8 9" key="1">
    <citation type="submission" date="2018-03" db="EMBL/GenBank/DDBJ databases">
        <title>Genomic Encyclopedia of Archaeal and Bacterial Type Strains, Phase II (KMG-II): from individual species to whole genera.</title>
        <authorList>
            <person name="Goeker M."/>
        </authorList>
    </citation>
    <scope>NUCLEOTIDE SEQUENCE [LARGE SCALE GENOMIC DNA]</scope>
    <source>
        <strain evidence="8 9">DSM 45601</strain>
    </source>
</reference>
<comment type="caution">
    <text evidence="8">The sequence shown here is derived from an EMBL/GenBank/DDBJ whole genome shotgun (WGS) entry which is preliminary data.</text>
</comment>
<keyword evidence="4" id="KW-0413">Isomerase</keyword>
<dbReference type="SUPFAM" id="SSF56322">
    <property type="entry name" value="ADC synthase"/>
    <property type="match status" value="1"/>
</dbReference>
<dbReference type="AlphaFoldDB" id="A0A2T0Q285"/>
<evidence type="ECO:0000256" key="1">
    <source>
        <dbReference type="ARBA" id="ARBA00000799"/>
    </source>
</evidence>